<dbReference type="InterPro" id="IPR008727">
    <property type="entry name" value="PAAR_motif"/>
</dbReference>
<feature type="compositionally biased region" description="Polar residues" evidence="1">
    <location>
        <begin position="164"/>
        <end position="175"/>
    </location>
</feature>
<dbReference type="HOGENOM" id="CLU_113188_2_1_4"/>
<feature type="region of interest" description="Disordered" evidence="1">
    <location>
        <begin position="126"/>
        <end position="182"/>
    </location>
</feature>
<dbReference type="Proteomes" id="UP000008316">
    <property type="component" value="Chromosome 1"/>
</dbReference>
<dbReference type="EMBL" id="CP002599">
    <property type="protein sequence ID" value="AEA61954.1"/>
    <property type="molecule type" value="Genomic_DNA"/>
</dbReference>
<feature type="region of interest" description="Disordered" evidence="1">
    <location>
        <begin position="84"/>
        <end position="114"/>
    </location>
</feature>
<evidence type="ECO:0000256" key="1">
    <source>
        <dbReference type="SAM" id="MobiDB-lite"/>
    </source>
</evidence>
<accession>F2LAF1</accession>
<dbReference type="eggNOG" id="COG4104">
    <property type="taxonomic scope" value="Bacteria"/>
</dbReference>
<reference evidence="2 3" key="1">
    <citation type="journal article" date="2011" name="J. Bacteriol.">
        <title>Complete genome sequence of Burkholderia gladioli BSR3.</title>
        <authorList>
            <person name="Seo Y.S."/>
            <person name="Lim J."/>
            <person name="Choi B.S."/>
            <person name="Kim H."/>
            <person name="Goo E."/>
            <person name="Lee B."/>
            <person name="Lim J.S."/>
            <person name="Choi I.Y."/>
            <person name="Moon J.S."/>
            <person name="Kim J."/>
            <person name="Hwang I."/>
        </authorList>
    </citation>
    <scope>NUCLEOTIDE SEQUENCE [LARGE SCALE GENOMIC DNA]</scope>
    <source>
        <strain evidence="2 3">BSR3</strain>
    </source>
</reference>
<evidence type="ECO:0000313" key="3">
    <source>
        <dbReference type="Proteomes" id="UP000008316"/>
    </source>
</evidence>
<name>F2LAF1_BURGS</name>
<dbReference type="Pfam" id="PF05488">
    <property type="entry name" value="PAAR_motif"/>
    <property type="match status" value="1"/>
</dbReference>
<dbReference type="RefSeq" id="WP_013699272.1">
    <property type="nucleotide sequence ID" value="NC_015381.1"/>
</dbReference>
<dbReference type="AlphaFoldDB" id="F2LAF1"/>
<sequence length="182" mass="18329">MSAFIREGDTTDHGGKVLACSPDHKVDDRSIARLGDMVSCPKCGGVYPIVQILPRGVSMGGKHPAFEGDKTACGASLIATQSSATAQPTGGAGGQAAGSGATASHESASGEAGPYRGRFQILDQATGQPIPNHPYTLHASDGSVLSGQTDENGHTQWHEAASPASLTFSSPSTQVKGGAGDA</sequence>
<dbReference type="STRING" id="999541.bgla_1g33490"/>
<gene>
    <name evidence="2" type="ordered locus">bgla_1g33490</name>
</gene>
<dbReference type="KEGG" id="bgd:bgla_1g33490"/>
<dbReference type="CDD" id="cd14744">
    <property type="entry name" value="PAAR_CT_2"/>
    <property type="match status" value="1"/>
</dbReference>
<keyword evidence="3" id="KW-1185">Reference proteome</keyword>
<protein>
    <submittedName>
        <fullName evidence="2">PAAR repeat-containing protein</fullName>
    </submittedName>
</protein>
<evidence type="ECO:0000313" key="2">
    <source>
        <dbReference type="EMBL" id="AEA61954.1"/>
    </source>
</evidence>
<dbReference type="Gene3D" id="2.60.200.60">
    <property type="match status" value="1"/>
</dbReference>
<proteinExistence type="predicted"/>
<organism evidence="2 3">
    <name type="scientific">Burkholderia gladioli (strain BSR3)</name>
    <dbReference type="NCBI Taxonomy" id="999541"/>
    <lineage>
        <taxon>Bacteria</taxon>
        <taxon>Pseudomonadati</taxon>
        <taxon>Pseudomonadota</taxon>
        <taxon>Betaproteobacteria</taxon>
        <taxon>Burkholderiales</taxon>
        <taxon>Burkholderiaceae</taxon>
        <taxon>Burkholderia</taxon>
    </lineage>
</organism>